<dbReference type="PANTHER" id="PTHR34585">
    <property type="match status" value="1"/>
</dbReference>
<dbReference type="AlphaFoldDB" id="A0A174S2R7"/>
<feature type="domain" description="Helix-turn-helix" evidence="1">
    <location>
        <begin position="39"/>
        <end position="83"/>
    </location>
</feature>
<dbReference type="Proteomes" id="UP000095766">
    <property type="component" value="Unassembled WGS sequence"/>
</dbReference>
<protein>
    <submittedName>
        <fullName evidence="2">DNA binding domain protein, excisionase</fullName>
    </submittedName>
</protein>
<dbReference type="RefSeq" id="WP_057253661.1">
    <property type="nucleotide sequence ID" value="NZ_CZAO01000012.1"/>
</dbReference>
<evidence type="ECO:0000313" key="3">
    <source>
        <dbReference type="Proteomes" id="UP000095766"/>
    </source>
</evidence>
<dbReference type="EMBL" id="CZAO01000012">
    <property type="protein sequence ID" value="CUP92224.1"/>
    <property type="molecule type" value="Genomic_DNA"/>
</dbReference>
<name>A0A174S2R7_BACUN</name>
<dbReference type="InterPro" id="IPR009061">
    <property type="entry name" value="DNA-bd_dom_put_sf"/>
</dbReference>
<proteinExistence type="predicted"/>
<accession>A0A174S2R7</accession>
<dbReference type="Pfam" id="PF12728">
    <property type="entry name" value="HTH_17"/>
    <property type="match status" value="1"/>
</dbReference>
<organism evidence="2 3">
    <name type="scientific">Bacteroides uniformis</name>
    <dbReference type="NCBI Taxonomy" id="820"/>
    <lineage>
        <taxon>Bacteria</taxon>
        <taxon>Pseudomonadati</taxon>
        <taxon>Bacteroidota</taxon>
        <taxon>Bacteroidia</taxon>
        <taxon>Bacteroidales</taxon>
        <taxon>Bacteroidaceae</taxon>
        <taxon>Bacteroides</taxon>
    </lineage>
</organism>
<dbReference type="InterPro" id="IPR041657">
    <property type="entry name" value="HTH_17"/>
</dbReference>
<dbReference type="PANTHER" id="PTHR34585:SF22">
    <property type="entry name" value="HELIX-TURN-HELIX DOMAIN-CONTAINING PROTEIN"/>
    <property type="match status" value="1"/>
</dbReference>
<dbReference type="SUPFAM" id="SSF46955">
    <property type="entry name" value="Putative DNA-binding domain"/>
    <property type="match status" value="1"/>
</dbReference>
<reference evidence="2 3" key="1">
    <citation type="submission" date="2015-09" db="EMBL/GenBank/DDBJ databases">
        <authorList>
            <consortium name="Pathogen Informatics"/>
        </authorList>
    </citation>
    <scope>NUCLEOTIDE SEQUENCE [LARGE SCALE GENOMIC DNA]</scope>
    <source>
        <strain evidence="2 3">2789STDY5834898</strain>
    </source>
</reference>
<sequence length="109" mass="12909">MEVIVVEATAYQGLVSKIEKIAEYVFRKEVKPDEECEIWLDSQEVADMLHISTRTLQRLRTDNLIDYSFERGRCKYKFSEIEKKVNEKIINCEPHLIDEFRKNVLLNGK</sequence>
<gene>
    <name evidence="2" type="ORF">ERS852510_02675</name>
</gene>
<evidence type="ECO:0000259" key="1">
    <source>
        <dbReference type="Pfam" id="PF12728"/>
    </source>
</evidence>
<evidence type="ECO:0000313" key="2">
    <source>
        <dbReference type="EMBL" id="CUP92224.1"/>
    </source>
</evidence>